<comment type="caution">
    <text evidence="1">The sequence shown here is derived from an EMBL/GenBank/DDBJ whole genome shotgun (WGS) entry which is preliminary data.</text>
</comment>
<name>A0ACC3BL66_PYRYE</name>
<protein>
    <submittedName>
        <fullName evidence="1">Uncharacterized protein</fullName>
    </submittedName>
</protein>
<reference evidence="1" key="1">
    <citation type="submission" date="2019-11" db="EMBL/GenBank/DDBJ databases">
        <title>Nori genome reveals adaptations in red seaweeds to the harsh intertidal environment.</title>
        <authorList>
            <person name="Wang D."/>
            <person name="Mao Y."/>
        </authorList>
    </citation>
    <scope>NUCLEOTIDE SEQUENCE</scope>
    <source>
        <tissue evidence="1">Gametophyte</tissue>
    </source>
</reference>
<dbReference type="Proteomes" id="UP000798662">
    <property type="component" value="Chromosome 1"/>
</dbReference>
<gene>
    <name evidence="1" type="ORF">I4F81_001261</name>
</gene>
<sequence length="670" mass="70557">MSFTLSGGSAACGGSIKLAKLNLANYVHWRIEMEPVLQMHGAWDVLHHPRPVVPPATLGMAQSDGAAVLADAGEQTGDRSATAVSGDAASSAVHAKKGKARAAMAGKNQPSPATRQAAIDAQRKAEAVHELAVTAAREWDRQNVQARGLIILALEPVHQVVVGRHSTAKGVWDALERDYRSRAMARAQVLRTQLDALKKRNTETVLDAPRFPARDMERRSVRANPGGTNDDDLSDGAHALSAAAGERTIGSGLRAGAVTASAEVWVVDSGASHHMTGKLSMLRQAERISPLRIHMANGDTRLATHSGKVLIHTTTSTGTQPLVLTSVLVVPGLATNPFSVPRAARNGAHVAFTAEGVSLTAGGRELARGHSRSGVYVLDRQEAVAMTAQADDDSIKWHRRVGHAGGAALARTPAAVDGMRADTANLPKVSGGSCTPWPTATQTASRLAKGTPCLAGSAAARLGGSSRCTPVPPAAGPSCITPTDLTTRSSPPPTKSSARAAGFPVPFEPADARYLSRFKDGSPQFHEASFAYQVAAWTQELSNAAGTLYHERDTYSAQGLADRLAGAAVASRQLFHLATAQYDSLEYKQRDPVGAEMYCSTEAVPWSTLRGPKGRLWLSTVARDEVKINIKTAAEERANKHRGHKNNPGGNNNTDATATPGGRAKRLAKA</sequence>
<dbReference type="EMBL" id="CM020618">
    <property type="protein sequence ID" value="KAK1858660.1"/>
    <property type="molecule type" value="Genomic_DNA"/>
</dbReference>
<keyword evidence="2" id="KW-1185">Reference proteome</keyword>
<accession>A0ACC3BL66</accession>
<organism evidence="1 2">
    <name type="scientific">Pyropia yezoensis</name>
    <name type="common">Susabi-nori</name>
    <name type="synonym">Porphyra yezoensis</name>
    <dbReference type="NCBI Taxonomy" id="2788"/>
    <lineage>
        <taxon>Eukaryota</taxon>
        <taxon>Rhodophyta</taxon>
        <taxon>Bangiophyceae</taxon>
        <taxon>Bangiales</taxon>
        <taxon>Bangiaceae</taxon>
        <taxon>Pyropia</taxon>
    </lineage>
</organism>
<evidence type="ECO:0000313" key="2">
    <source>
        <dbReference type="Proteomes" id="UP000798662"/>
    </source>
</evidence>
<proteinExistence type="predicted"/>
<evidence type="ECO:0000313" key="1">
    <source>
        <dbReference type="EMBL" id="KAK1858660.1"/>
    </source>
</evidence>